<dbReference type="Proteomes" id="UP001374803">
    <property type="component" value="Chromosome"/>
</dbReference>
<gene>
    <name evidence="1" type="ORF">LVJ94_35445</name>
</gene>
<reference evidence="1" key="1">
    <citation type="submission" date="2021-12" db="EMBL/GenBank/DDBJ databases">
        <title>Discovery of the Pendulisporaceae a myxobacterial family with distinct sporulation behavior and unique specialized metabolism.</title>
        <authorList>
            <person name="Garcia R."/>
            <person name="Popoff A."/>
            <person name="Bader C.D."/>
            <person name="Loehr J."/>
            <person name="Walesch S."/>
            <person name="Walt C."/>
            <person name="Boldt J."/>
            <person name="Bunk B."/>
            <person name="Haeckl F.J.F.P.J."/>
            <person name="Gunesch A.P."/>
            <person name="Birkelbach J."/>
            <person name="Nuebel U."/>
            <person name="Pietschmann T."/>
            <person name="Bach T."/>
            <person name="Mueller R."/>
        </authorList>
    </citation>
    <scope>NUCLEOTIDE SEQUENCE</scope>
    <source>
        <strain evidence="1">MSr11367</strain>
    </source>
</reference>
<proteinExistence type="predicted"/>
<organism evidence="1 2">
    <name type="scientific">Pendulispora rubella</name>
    <dbReference type="NCBI Taxonomy" id="2741070"/>
    <lineage>
        <taxon>Bacteria</taxon>
        <taxon>Pseudomonadati</taxon>
        <taxon>Myxococcota</taxon>
        <taxon>Myxococcia</taxon>
        <taxon>Myxococcales</taxon>
        <taxon>Sorangiineae</taxon>
        <taxon>Pendulisporaceae</taxon>
        <taxon>Pendulispora</taxon>
    </lineage>
</organism>
<dbReference type="EMBL" id="CP089983">
    <property type="protein sequence ID" value="WXB02199.1"/>
    <property type="molecule type" value="Genomic_DNA"/>
</dbReference>
<accession>A0ABZ2KU58</accession>
<evidence type="ECO:0000313" key="1">
    <source>
        <dbReference type="EMBL" id="WXB02199.1"/>
    </source>
</evidence>
<sequence length="193" mass="22020">MSKPMLTAVVMCPRQAPKPRRFMVGSTYVIQNKNYQAFLRGPPDPIAWGDRCIVYVREDHARQGLAFNAMLDRTPIFGPMLVVADDSPSTWLDRGFNPDEAAEVVRVLSQLRREPCLQPPHVEPPFPAWRPTEAMVAKTLKALERGGFSTAQMTGKVRRMSTAAVPRDTRVEDWLRSLKRDEWDKVMSRLGRR</sequence>
<protein>
    <submittedName>
        <fullName evidence="1">Uncharacterized protein</fullName>
    </submittedName>
</protein>
<name>A0ABZ2KU58_9BACT</name>
<keyword evidence="2" id="KW-1185">Reference proteome</keyword>
<dbReference type="RefSeq" id="WP_394831825.1">
    <property type="nucleotide sequence ID" value="NZ_CP089983.1"/>
</dbReference>
<evidence type="ECO:0000313" key="2">
    <source>
        <dbReference type="Proteomes" id="UP001374803"/>
    </source>
</evidence>